<feature type="compositionally biased region" description="Basic and acidic residues" evidence="1">
    <location>
        <begin position="708"/>
        <end position="722"/>
    </location>
</feature>
<dbReference type="InterPro" id="IPR000160">
    <property type="entry name" value="GGDEF_dom"/>
</dbReference>
<dbReference type="CDD" id="cd01949">
    <property type="entry name" value="GGDEF"/>
    <property type="match status" value="1"/>
</dbReference>
<reference evidence="5 6" key="1">
    <citation type="submission" date="2023-06" db="EMBL/GenBank/DDBJ databases">
        <title>Cellulomonas sp. MW9 Whole genome sequence.</title>
        <authorList>
            <person name="Park S."/>
        </authorList>
    </citation>
    <scope>NUCLEOTIDE SEQUENCE [LARGE SCALE GENOMIC DNA]</scope>
    <source>
        <strain evidence="5 6">MW9</strain>
    </source>
</reference>
<dbReference type="SUPFAM" id="SSF141868">
    <property type="entry name" value="EAL domain-like"/>
    <property type="match status" value="1"/>
</dbReference>
<dbReference type="Pfam" id="PF00563">
    <property type="entry name" value="EAL"/>
    <property type="match status" value="1"/>
</dbReference>
<dbReference type="SMART" id="SM00052">
    <property type="entry name" value="EAL"/>
    <property type="match status" value="1"/>
</dbReference>
<feature type="domain" description="GGDEF" evidence="4">
    <location>
        <begin position="271"/>
        <end position="403"/>
    </location>
</feature>
<accession>A0ABT7SBC0</accession>
<dbReference type="PANTHER" id="PTHR44757:SF2">
    <property type="entry name" value="BIOFILM ARCHITECTURE MAINTENANCE PROTEIN MBAA"/>
    <property type="match status" value="1"/>
</dbReference>
<feature type="region of interest" description="Disordered" evidence="1">
    <location>
        <begin position="672"/>
        <end position="722"/>
    </location>
</feature>
<evidence type="ECO:0000256" key="1">
    <source>
        <dbReference type="SAM" id="MobiDB-lite"/>
    </source>
</evidence>
<keyword evidence="6" id="KW-1185">Reference proteome</keyword>
<name>A0ABT7SBC0_9CELL</name>
<dbReference type="SUPFAM" id="SSF55073">
    <property type="entry name" value="Nucleotide cyclase"/>
    <property type="match status" value="1"/>
</dbReference>
<keyword evidence="2" id="KW-0472">Membrane</keyword>
<dbReference type="SMART" id="SM00267">
    <property type="entry name" value="GGDEF"/>
    <property type="match status" value="1"/>
</dbReference>
<sequence length="722" mass="78235">MRSSRSRRRWSLTRYFAFVSILAMAILGFALVWVTSTVMRQQSVNDGVATAESVVAYAAAPLSVETFSGSQLTPEQTAAVKRATSGFGERLVDLRLWSTVGVLMYSQADAETGFPDPSRNGRVLADGEPDAAVIVDVRSGSTPDAPSEQRQVLDVYVPVFPADARAEPSDADSGVDAQTVIGTAEVMLDHAPASAALRSAVGTVTLVVTGGLVALWLLLFRTVFTTSKRLQTTALENARLALLDSLTGLPNRRLLTERMTKTVAEAQRDGARLGMVLLDIDRFKDINDSLGHDHGDELLEQVADRLRKALRDEDVVARLGGDEFAILLTDVRSVEDAERLARRVRGLFTPPFQLGEMSLHVETSVGVSCLPDHADDASSLMRTADVAMYSAKHRRTGVATYSPDEDHSSPARLVLLGDLHRALDPEPGAPRELELHYQPKVDLDTGRILGLEALMRWQHPTRGMLLPSVFIPLAEQSGIIHRLTRYALTAAVEQLADWLDEGRSTPVAVNLSAHDVTSGLVVDVIEELLSDLDVPADLLDVEITETALVADPSRVTPVLERLAAVGVRVAIDDFGIGNTSIAQLRDLPVHELKIDRLFVTDLDDGGRESAHVVVQAMVDLAHSFGLRVVAEGVEDEITAATLRRLGVDQAQGYLYSRAVPAADVVALAMLPDPDRSSTRAPRRGTRGEVDGTSVTSLKMRATLPMHEGGADRPHTDRRSDRS</sequence>
<dbReference type="CDD" id="cd01948">
    <property type="entry name" value="EAL"/>
    <property type="match status" value="1"/>
</dbReference>
<dbReference type="Pfam" id="PF00990">
    <property type="entry name" value="GGDEF"/>
    <property type="match status" value="1"/>
</dbReference>
<dbReference type="InterPro" id="IPR029787">
    <property type="entry name" value="Nucleotide_cyclase"/>
</dbReference>
<dbReference type="InterPro" id="IPR052155">
    <property type="entry name" value="Biofilm_reg_signaling"/>
</dbReference>
<evidence type="ECO:0000259" key="4">
    <source>
        <dbReference type="PROSITE" id="PS50887"/>
    </source>
</evidence>
<evidence type="ECO:0000313" key="5">
    <source>
        <dbReference type="EMBL" id="MDM7832312.1"/>
    </source>
</evidence>
<keyword evidence="2" id="KW-1133">Transmembrane helix</keyword>
<dbReference type="PROSITE" id="PS50883">
    <property type="entry name" value="EAL"/>
    <property type="match status" value="1"/>
</dbReference>
<dbReference type="Proteomes" id="UP001321453">
    <property type="component" value="Unassembled WGS sequence"/>
</dbReference>
<feature type="transmembrane region" description="Helical" evidence="2">
    <location>
        <begin position="12"/>
        <end position="34"/>
    </location>
</feature>
<dbReference type="Gene3D" id="3.30.70.270">
    <property type="match status" value="1"/>
</dbReference>
<dbReference type="RefSeq" id="WP_289447741.1">
    <property type="nucleotide sequence ID" value="NZ_JAUCGR010000003.1"/>
</dbReference>
<dbReference type="InterPro" id="IPR035919">
    <property type="entry name" value="EAL_sf"/>
</dbReference>
<dbReference type="PROSITE" id="PS50887">
    <property type="entry name" value="GGDEF"/>
    <property type="match status" value="1"/>
</dbReference>
<evidence type="ECO:0000313" key="6">
    <source>
        <dbReference type="Proteomes" id="UP001321453"/>
    </source>
</evidence>
<gene>
    <name evidence="5" type="ORF">QRT05_13290</name>
</gene>
<evidence type="ECO:0000256" key="2">
    <source>
        <dbReference type="SAM" id="Phobius"/>
    </source>
</evidence>
<dbReference type="EMBL" id="JAUCGR010000003">
    <property type="protein sequence ID" value="MDM7832312.1"/>
    <property type="molecule type" value="Genomic_DNA"/>
</dbReference>
<organism evidence="5 6">
    <name type="scientific">Cellulomonas edaphi</name>
    <dbReference type="NCBI Taxonomy" id="3053468"/>
    <lineage>
        <taxon>Bacteria</taxon>
        <taxon>Bacillati</taxon>
        <taxon>Actinomycetota</taxon>
        <taxon>Actinomycetes</taxon>
        <taxon>Micrococcales</taxon>
        <taxon>Cellulomonadaceae</taxon>
        <taxon>Cellulomonas</taxon>
    </lineage>
</organism>
<evidence type="ECO:0000259" key="3">
    <source>
        <dbReference type="PROSITE" id="PS50883"/>
    </source>
</evidence>
<feature type="domain" description="EAL" evidence="3">
    <location>
        <begin position="412"/>
        <end position="672"/>
    </location>
</feature>
<comment type="caution">
    <text evidence="5">The sequence shown here is derived from an EMBL/GenBank/DDBJ whole genome shotgun (WGS) entry which is preliminary data.</text>
</comment>
<dbReference type="Gene3D" id="3.20.20.450">
    <property type="entry name" value="EAL domain"/>
    <property type="match status" value="1"/>
</dbReference>
<dbReference type="InterPro" id="IPR001633">
    <property type="entry name" value="EAL_dom"/>
</dbReference>
<dbReference type="PANTHER" id="PTHR44757">
    <property type="entry name" value="DIGUANYLATE CYCLASE DGCP"/>
    <property type="match status" value="1"/>
</dbReference>
<keyword evidence="2" id="KW-0812">Transmembrane</keyword>
<protein>
    <submittedName>
        <fullName evidence="5">EAL domain-containing protein</fullName>
    </submittedName>
</protein>
<dbReference type="InterPro" id="IPR043128">
    <property type="entry name" value="Rev_trsase/Diguanyl_cyclase"/>
</dbReference>
<dbReference type="NCBIfam" id="TIGR00254">
    <property type="entry name" value="GGDEF"/>
    <property type="match status" value="1"/>
</dbReference>
<proteinExistence type="predicted"/>